<dbReference type="Pfam" id="PF16531">
    <property type="entry name" value="SAS-6_N"/>
    <property type="match status" value="1"/>
</dbReference>
<gene>
    <name evidence="3" type="ORF">GMRT_15828</name>
</gene>
<dbReference type="InterPro" id="IPR032396">
    <property type="entry name" value="SAS-6_N"/>
</dbReference>
<dbReference type="EMBL" id="VDLU01000005">
    <property type="protein sequence ID" value="TNJ26594.1"/>
    <property type="molecule type" value="Genomic_DNA"/>
</dbReference>
<reference evidence="3 4" key="1">
    <citation type="submission" date="2019-05" db="EMBL/GenBank/DDBJ databases">
        <title>The compact genome of Giardia muris reveals important steps in the evolution of intestinal protozoan parasites.</title>
        <authorList>
            <person name="Xu F."/>
            <person name="Jimenez-Gonzalez A."/>
            <person name="Einarsson E."/>
            <person name="Astvaldsson A."/>
            <person name="Peirasmaki D."/>
            <person name="Eckmann L."/>
            <person name="Andersson J.O."/>
            <person name="Svard S.G."/>
            <person name="Jerlstrom-Hultqvist J."/>
        </authorList>
    </citation>
    <scope>NUCLEOTIDE SEQUENCE [LARGE SCALE GENOMIC DNA]</scope>
    <source>
        <strain evidence="3 4">Roberts-Thomson</strain>
    </source>
</reference>
<dbReference type="AlphaFoldDB" id="A0A4Z1SLR3"/>
<dbReference type="Proteomes" id="UP000315496">
    <property type="component" value="Chromosome 5"/>
</dbReference>
<dbReference type="Gene3D" id="2.170.210.20">
    <property type="entry name" value="Spindle assembly abnormal protein 6, N-terminal domain"/>
    <property type="match status" value="1"/>
</dbReference>
<protein>
    <submittedName>
        <fullName evidence="3">SAS-6_N domain-containing protein</fullName>
    </submittedName>
</protein>
<sequence>MDKDSRTLFSKEVTCQLRKLDAPAEQGLNEALTFRVISRPNECLLSVTSEQDLYFNFSARVGKAAYEELRKEQSLMAGYQEFPSMLAKLLASVQREQKQYLAILFISTDGSTGRFEIIENFKSFKYVDILSLPMKCASPEEINRDIAQRYTLLRRKNAELQAQVNELRGIIKARLPNFTPPAGSVCAKLLAEGSD</sequence>
<name>A0A4Z1SLR3_GIAMU</name>
<feature type="domain" description="Spindle assembly abnormal protein 6 N-terminal" evidence="2">
    <location>
        <begin position="8"/>
        <end position="134"/>
    </location>
</feature>
<comment type="caution">
    <text evidence="3">The sequence shown here is derived from an EMBL/GenBank/DDBJ whole genome shotgun (WGS) entry which is preliminary data.</text>
</comment>
<dbReference type="VEuPathDB" id="GiardiaDB:GMRT_15828"/>
<keyword evidence="1" id="KW-0175">Coiled coil</keyword>
<evidence type="ECO:0000313" key="4">
    <source>
        <dbReference type="Proteomes" id="UP000315496"/>
    </source>
</evidence>
<dbReference type="OrthoDB" id="49058at2759"/>
<keyword evidence="4" id="KW-1185">Reference proteome</keyword>
<accession>A0A4Z1SLR3</accession>
<dbReference type="InterPro" id="IPR038558">
    <property type="entry name" value="SAS-6_N_sf"/>
</dbReference>
<dbReference type="PANTHER" id="PTHR34230:SF2">
    <property type="entry name" value="SPINDLE ASSEMBLY ABNORMAL PROTEIN 6 N-TERMINAL DOMAIN-CONTAINING PROTEIN"/>
    <property type="match status" value="1"/>
</dbReference>
<evidence type="ECO:0000259" key="2">
    <source>
        <dbReference type="Pfam" id="PF16531"/>
    </source>
</evidence>
<evidence type="ECO:0000256" key="1">
    <source>
        <dbReference type="SAM" id="Coils"/>
    </source>
</evidence>
<organism evidence="3 4">
    <name type="scientific">Giardia muris</name>
    <dbReference type="NCBI Taxonomy" id="5742"/>
    <lineage>
        <taxon>Eukaryota</taxon>
        <taxon>Metamonada</taxon>
        <taxon>Diplomonadida</taxon>
        <taxon>Hexamitidae</taxon>
        <taxon>Giardiinae</taxon>
        <taxon>Giardia</taxon>
    </lineage>
</organism>
<proteinExistence type="predicted"/>
<dbReference type="PANTHER" id="PTHR34230">
    <property type="entry name" value="ASSEMBLY ABNORMAL PROTEIN 6, PUTATIVE-RELATED"/>
    <property type="match status" value="1"/>
</dbReference>
<evidence type="ECO:0000313" key="3">
    <source>
        <dbReference type="EMBL" id="TNJ26594.1"/>
    </source>
</evidence>
<feature type="coiled-coil region" evidence="1">
    <location>
        <begin position="143"/>
        <end position="170"/>
    </location>
</feature>